<proteinExistence type="predicted"/>
<dbReference type="AlphaFoldDB" id="A0A452IS30"/>
<name>A0A452IS30_9SAUR</name>
<evidence type="ECO:0000256" key="2">
    <source>
        <dbReference type="ARBA" id="ARBA00022833"/>
    </source>
</evidence>
<dbReference type="PANTHER" id="PTHR46074">
    <property type="entry name" value="CYSTEINE-RICH PROTEIN CRIP FAMILY MEMBER"/>
    <property type="match status" value="1"/>
</dbReference>
<dbReference type="STRING" id="38772.ENSGAGP00000030926"/>
<keyword evidence="1" id="KW-0479">Metal-binding</keyword>
<dbReference type="GO" id="GO:0010468">
    <property type="term" value="P:regulation of gene expression"/>
    <property type="evidence" value="ECO:0007669"/>
    <property type="project" value="TreeGrafter"/>
</dbReference>
<dbReference type="GO" id="GO:0008630">
    <property type="term" value="P:intrinsic apoptotic signaling pathway in response to DNA damage"/>
    <property type="evidence" value="ECO:0007669"/>
    <property type="project" value="TreeGrafter"/>
</dbReference>
<dbReference type="Ensembl" id="ENSGAGT00000035069.1">
    <property type="protein sequence ID" value="ENSGAGP00000030926.1"/>
    <property type="gene ID" value="ENSGAGG00000022228.1"/>
</dbReference>
<organism evidence="5 6">
    <name type="scientific">Gopherus agassizii</name>
    <name type="common">Agassiz's desert tortoise</name>
    <dbReference type="NCBI Taxonomy" id="38772"/>
    <lineage>
        <taxon>Eukaryota</taxon>
        <taxon>Metazoa</taxon>
        <taxon>Chordata</taxon>
        <taxon>Craniata</taxon>
        <taxon>Vertebrata</taxon>
        <taxon>Euteleostomi</taxon>
        <taxon>Archelosauria</taxon>
        <taxon>Testudinata</taxon>
        <taxon>Testudines</taxon>
        <taxon>Cryptodira</taxon>
        <taxon>Durocryptodira</taxon>
        <taxon>Testudinoidea</taxon>
        <taxon>Testudinidae</taxon>
        <taxon>Gopherus</taxon>
    </lineage>
</organism>
<dbReference type="Proteomes" id="UP000291020">
    <property type="component" value="Unassembled WGS sequence"/>
</dbReference>
<keyword evidence="2" id="KW-0862">Zinc</keyword>
<accession>A0A452IS30</accession>
<dbReference type="PANTHER" id="PTHR46074:SF6">
    <property type="entry name" value="CYSTEINE-RICH PROTEIN 1 ISOFORM X1"/>
    <property type="match status" value="1"/>
</dbReference>
<evidence type="ECO:0000256" key="3">
    <source>
        <dbReference type="ARBA" id="ARBA00023038"/>
    </source>
</evidence>
<dbReference type="InterPro" id="IPR001781">
    <property type="entry name" value="Znf_LIM"/>
</dbReference>
<evidence type="ECO:0000259" key="4">
    <source>
        <dbReference type="Pfam" id="PF00412"/>
    </source>
</evidence>
<feature type="domain" description="LIM zinc-binding" evidence="4">
    <location>
        <begin position="26"/>
        <end position="63"/>
    </location>
</feature>
<keyword evidence="6" id="KW-1185">Reference proteome</keyword>
<reference evidence="6" key="1">
    <citation type="journal article" date="2017" name="PLoS ONE">
        <title>The Agassiz's desert tortoise genome provides a resource for the conservation of a threatened species.</title>
        <authorList>
            <person name="Tollis M."/>
            <person name="DeNardo D.F."/>
            <person name="Cornelius J.A."/>
            <person name="Dolby G.A."/>
            <person name="Edwards T."/>
            <person name="Henen B.T."/>
            <person name="Karl A.E."/>
            <person name="Murphy R.W."/>
            <person name="Kusumi K."/>
        </authorList>
    </citation>
    <scope>NUCLEOTIDE SEQUENCE [LARGE SCALE GENOMIC DNA]</scope>
</reference>
<keyword evidence="3" id="KW-0440">LIM domain</keyword>
<dbReference type="Gene3D" id="2.10.110.10">
    <property type="entry name" value="Cysteine Rich Protein"/>
    <property type="match status" value="1"/>
</dbReference>
<evidence type="ECO:0000313" key="5">
    <source>
        <dbReference type="Ensembl" id="ENSGAGP00000030926.1"/>
    </source>
</evidence>
<dbReference type="Pfam" id="PF00412">
    <property type="entry name" value="LIM"/>
    <property type="match status" value="1"/>
</dbReference>
<evidence type="ECO:0000313" key="6">
    <source>
        <dbReference type="Proteomes" id="UP000291020"/>
    </source>
</evidence>
<dbReference type="GO" id="GO:0008270">
    <property type="term" value="F:zinc ion binding"/>
    <property type="evidence" value="ECO:0007669"/>
    <property type="project" value="TreeGrafter"/>
</dbReference>
<reference evidence="5" key="3">
    <citation type="submission" date="2025-09" db="UniProtKB">
        <authorList>
            <consortium name="Ensembl"/>
        </authorList>
    </citation>
    <scope>IDENTIFICATION</scope>
</reference>
<protein>
    <recommendedName>
        <fullName evidence="4">LIM zinc-binding domain-containing protein</fullName>
    </recommendedName>
</protein>
<reference evidence="5" key="2">
    <citation type="submission" date="2025-08" db="UniProtKB">
        <authorList>
            <consortium name="Ensembl"/>
        </authorList>
    </citation>
    <scope>IDENTIFICATION</scope>
</reference>
<evidence type="ECO:0000256" key="1">
    <source>
        <dbReference type="ARBA" id="ARBA00022723"/>
    </source>
</evidence>
<sequence>APSCPETECLEYNYSYRFLLLTAERKRSLGKDYHPLCLKCYQCKRQLSPGQHAEVGNELSLICMPTIIHLLIPFQRAGSHWDALKAACNMLRSFFSVIVGKIKPDRKWTYTGNSRQIRTIAAPG</sequence>